<dbReference type="EMBL" id="CAEZYR010000149">
    <property type="protein sequence ID" value="CAB4766749.1"/>
    <property type="molecule type" value="Genomic_DNA"/>
</dbReference>
<dbReference type="Pfam" id="PF13561">
    <property type="entry name" value="adh_short_C2"/>
    <property type="match status" value="1"/>
</dbReference>
<gene>
    <name evidence="2" type="ORF">UFOPK2754_02841</name>
    <name evidence="3" type="ORF">UFOPK3967_01901</name>
</gene>
<comment type="similarity">
    <text evidence="1">Belongs to the short-chain dehydrogenases/reductases (SDR) family.</text>
</comment>
<name>A0A6J6V6A3_9ZZZZ</name>
<dbReference type="InterPro" id="IPR050259">
    <property type="entry name" value="SDR"/>
</dbReference>
<dbReference type="PANTHER" id="PTHR42879">
    <property type="entry name" value="3-OXOACYL-(ACYL-CARRIER-PROTEIN) REDUCTASE"/>
    <property type="match status" value="1"/>
</dbReference>
<reference evidence="2" key="1">
    <citation type="submission" date="2020-05" db="EMBL/GenBank/DDBJ databases">
        <authorList>
            <person name="Chiriac C."/>
            <person name="Salcher M."/>
            <person name="Ghai R."/>
            <person name="Kavagutti S V."/>
        </authorList>
    </citation>
    <scope>NUCLEOTIDE SEQUENCE</scope>
</reference>
<evidence type="ECO:0000313" key="3">
    <source>
        <dbReference type="EMBL" id="CAB5004985.1"/>
    </source>
</evidence>
<dbReference type="PRINTS" id="PR00081">
    <property type="entry name" value="GDHRDH"/>
</dbReference>
<dbReference type="EMBL" id="CAFBOS010000124">
    <property type="protein sequence ID" value="CAB5004985.1"/>
    <property type="molecule type" value="Genomic_DNA"/>
</dbReference>
<dbReference type="InterPro" id="IPR036291">
    <property type="entry name" value="NAD(P)-bd_dom_sf"/>
</dbReference>
<dbReference type="SUPFAM" id="SSF51735">
    <property type="entry name" value="NAD(P)-binding Rossmann-fold domains"/>
    <property type="match status" value="1"/>
</dbReference>
<sequence length="300" mass="32312">MTDTANNTEPARWQGPLVPGRVALVTGGAGAVGAQSCFALADHGADIIVVDIDEARTAATVAAIEARGRRALGIVADLTADGAVRKAVAEALETFGRVDILVNALGHHFGLAAPFEESTEDGWDRLYRVNLLQVMQACHAVLPGMKERGWGRIVNFSSVEGIRSMPYAAPYTAYKGALDSFTKSLGVEVARWNIRVNCIAVDKTRAHQVNFYDLGEEYDRHVPVWIPAGRYGEGDDVAAVVLFLSSEMCSWVVGQTIPADGGTLAAGGWYRTPVKWTNSPLLVQYFEDPEVNAARPRGVQ</sequence>
<accession>A0A6J6V6A3</accession>
<dbReference type="FunFam" id="3.40.50.720:FF:000084">
    <property type="entry name" value="Short-chain dehydrogenase reductase"/>
    <property type="match status" value="1"/>
</dbReference>
<dbReference type="PRINTS" id="PR00080">
    <property type="entry name" value="SDRFAMILY"/>
</dbReference>
<protein>
    <submittedName>
        <fullName evidence="2">Unannotated protein</fullName>
    </submittedName>
</protein>
<dbReference type="CDD" id="cd05233">
    <property type="entry name" value="SDR_c"/>
    <property type="match status" value="1"/>
</dbReference>
<dbReference type="PANTHER" id="PTHR42879:SF2">
    <property type="entry name" value="3-OXOACYL-[ACYL-CARRIER-PROTEIN] REDUCTASE FABG"/>
    <property type="match status" value="1"/>
</dbReference>
<dbReference type="InterPro" id="IPR002347">
    <property type="entry name" value="SDR_fam"/>
</dbReference>
<dbReference type="Gene3D" id="3.40.50.720">
    <property type="entry name" value="NAD(P)-binding Rossmann-like Domain"/>
    <property type="match status" value="1"/>
</dbReference>
<organism evidence="2">
    <name type="scientific">freshwater metagenome</name>
    <dbReference type="NCBI Taxonomy" id="449393"/>
    <lineage>
        <taxon>unclassified sequences</taxon>
        <taxon>metagenomes</taxon>
        <taxon>ecological metagenomes</taxon>
    </lineage>
</organism>
<evidence type="ECO:0000313" key="2">
    <source>
        <dbReference type="EMBL" id="CAB4766749.1"/>
    </source>
</evidence>
<dbReference type="AlphaFoldDB" id="A0A6J6V6A3"/>
<evidence type="ECO:0000256" key="1">
    <source>
        <dbReference type="ARBA" id="ARBA00006484"/>
    </source>
</evidence>
<proteinExistence type="inferred from homology"/>